<dbReference type="EMBL" id="JAMQJY010000001">
    <property type="protein sequence ID" value="MCM2675632.1"/>
    <property type="molecule type" value="Genomic_DNA"/>
</dbReference>
<gene>
    <name evidence="3" type="ORF">NDM98_09095</name>
</gene>
<comment type="subcellular location">
    <subcellularLocation>
        <location evidence="2">Cytoplasm</location>
    </subcellularLocation>
</comment>
<proteinExistence type="inferred from homology"/>
<dbReference type="PANTHER" id="PTHR30135">
    <property type="entry name" value="UNCHARACTERIZED PROTEIN YVCK-RELATED"/>
    <property type="match status" value="1"/>
</dbReference>
<evidence type="ECO:0000256" key="1">
    <source>
        <dbReference type="ARBA" id="ARBA00022490"/>
    </source>
</evidence>
<protein>
    <recommendedName>
        <fullName evidence="2">Gluconeogenesis factor</fullName>
    </recommendedName>
</protein>
<dbReference type="Pfam" id="PF01933">
    <property type="entry name" value="CofD"/>
    <property type="match status" value="1"/>
</dbReference>
<dbReference type="InterPro" id="IPR002882">
    <property type="entry name" value="CofD"/>
</dbReference>
<sequence length="320" mass="34239">MNKNVVVIGGGTGLSVLLRGLKTYPVNITAIVTVADDGGSSGILRKELDIPPPGDVRNVLTALAEVEPLVEELFQHRFANGSGLSGHSLGNLLLAGMTSITGDFHQGIVAVSRVLNVRGTVLPAANQSIVLHAEMEDGSIITGESKIPAVQKPIKRVYLTPDIIEPLPESLQAIKDADWIVLGPGSLYTSVLPNLLVPGIVEAIRNSSARKIYICNAMTQLGETDGYSAADHLEGLISHCGPHLVDDILVNGSVISQNVRARYENEIAFPVTVDHERLQNLGVNVIEDQFVVEQDSQLRHNAKMVSEAILRAGTLNTHQP</sequence>
<dbReference type="CDD" id="cd07187">
    <property type="entry name" value="YvcK_like"/>
    <property type="match status" value="1"/>
</dbReference>
<dbReference type="HAMAP" id="MF_00973">
    <property type="entry name" value="Gluconeogen_factor"/>
    <property type="match status" value="1"/>
</dbReference>
<dbReference type="SUPFAM" id="SSF142338">
    <property type="entry name" value="CofD-like"/>
    <property type="match status" value="1"/>
</dbReference>
<comment type="function">
    <text evidence="2">Required for morphogenesis under gluconeogenic growth conditions.</text>
</comment>
<comment type="similarity">
    <text evidence="2">Belongs to the gluconeogenesis factor family.</text>
</comment>
<keyword evidence="1 2" id="KW-0963">Cytoplasm</keyword>
<evidence type="ECO:0000313" key="4">
    <source>
        <dbReference type="Proteomes" id="UP001203665"/>
    </source>
</evidence>
<dbReference type="InterPro" id="IPR038136">
    <property type="entry name" value="CofD-like_dom_sf"/>
</dbReference>
<organism evidence="3 4">
    <name type="scientific">Alkalicoccobacillus plakortidis</name>
    <dbReference type="NCBI Taxonomy" id="444060"/>
    <lineage>
        <taxon>Bacteria</taxon>
        <taxon>Bacillati</taxon>
        <taxon>Bacillota</taxon>
        <taxon>Bacilli</taxon>
        <taxon>Bacillales</taxon>
        <taxon>Bacillaceae</taxon>
        <taxon>Alkalicoccobacillus</taxon>
    </lineage>
</organism>
<keyword evidence="4" id="KW-1185">Reference proteome</keyword>
<name>A0ABT0XIA3_9BACI</name>
<accession>A0ABT0XIA3</accession>
<evidence type="ECO:0000313" key="3">
    <source>
        <dbReference type="EMBL" id="MCM2675632.1"/>
    </source>
</evidence>
<reference evidence="3" key="1">
    <citation type="submission" date="2022-06" db="EMBL/GenBank/DDBJ databases">
        <title>Alkalicoccobacillus porphyridii sp. nov., isolated from a marine red alga, Porphyridium purpureum and reclassification of Shouchella plakortidis and Shouchella gibsonii as Alkalicoccobacillus plakortidis comb. nov. and Alkalicoccobacillus gibsonii comb. nov.</title>
        <authorList>
            <person name="Kim K.H."/>
            <person name="Lee J.K."/>
            <person name="Han D.M."/>
            <person name="Baek J.H."/>
            <person name="Jeon C.O."/>
        </authorList>
    </citation>
    <scope>NUCLEOTIDE SEQUENCE</scope>
    <source>
        <strain evidence="3">DSM 19153</strain>
    </source>
</reference>
<dbReference type="Proteomes" id="UP001203665">
    <property type="component" value="Unassembled WGS sequence"/>
</dbReference>
<dbReference type="InterPro" id="IPR010119">
    <property type="entry name" value="Gluconeogen_factor"/>
</dbReference>
<dbReference type="NCBIfam" id="TIGR01826">
    <property type="entry name" value="CofD_related"/>
    <property type="match status" value="1"/>
</dbReference>
<dbReference type="PANTHER" id="PTHR30135:SF3">
    <property type="entry name" value="GLUCONEOGENESIS FACTOR-RELATED"/>
    <property type="match status" value="1"/>
</dbReference>
<evidence type="ECO:0000256" key="2">
    <source>
        <dbReference type="HAMAP-Rule" id="MF_00973"/>
    </source>
</evidence>
<comment type="caution">
    <text evidence="3">The sequence shown here is derived from an EMBL/GenBank/DDBJ whole genome shotgun (WGS) entry which is preliminary data.</text>
</comment>
<dbReference type="Gene3D" id="3.40.50.10680">
    <property type="entry name" value="CofD-like domains"/>
    <property type="match status" value="1"/>
</dbReference>
<dbReference type="RefSeq" id="WP_251606590.1">
    <property type="nucleotide sequence ID" value="NZ_JAMQJY010000001.1"/>
</dbReference>